<dbReference type="InterPro" id="IPR023210">
    <property type="entry name" value="NADP_OxRdtase_dom"/>
</dbReference>
<accession>A0A841C6B7</accession>
<keyword evidence="3" id="KW-1185">Reference proteome</keyword>
<dbReference type="InterPro" id="IPR036812">
    <property type="entry name" value="NAD(P)_OxRdtase_dom_sf"/>
</dbReference>
<name>A0A841C6B7_9LACT</name>
<organism evidence="2 3">
    <name type="scientific">Lactovum miscens</name>
    <dbReference type="NCBI Taxonomy" id="190387"/>
    <lineage>
        <taxon>Bacteria</taxon>
        <taxon>Bacillati</taxon>
        <taxon>Bacillota</taxon>
        <taxon>Bacilli</taxon>
        <taxon>Lactobacillales</taxon>
        <taxon>Streptococcaceae</taxon>
        <taxon>Lactovum</taxon>
    </lineage>
</organism>
<dbReference type="CDD" id="cd19092">
    <property type="entry name" value="AKR_BsYcsN_EcYdhF-like"/>
    <property type="match status" value="1"/>
</dbReference>
<evidence type="ECO:0000313" key="2">
    <source>
        <dbReference type="EMBL" id="MBB5887817.1"/>
    </source>
</evidence>
<dbReference type="Pfam" id="PF00248">
    <property type="entry name" value="Aldo_ket_red"/>
    <property type="match status" value="1"/>
</dbReference>
<dbReference type="EMBL" id="JACHHV010000008">
    <property type="protein sequence ID" value="MBB5887817.1"/>
    <property type="molecule type" value="Genomic_DNA"/>
</dbReference>
<feature type="domain" description="NADP-dependent oxidoreductase" evidence="1">
    <location>
        <begin position="14"/>
        <end position="292"/>
    </location>
</feature>
<dbReference type="GO" id="GO:0005829">
    <property type="term" value="C:cytosol"/>
    <property type="evidence" value="ECO:0007669"/>
    <property type="project" value="TreeGrafter"/>
</dbReference>
<evidence type="ECO:0000313" key="3">
    <source>
        <dbReference type="Proteomes" id="UP000562464"/>
    </source>
</evidence>
<gene>
    <name evidence="2" type="ORF">HNQ37_000694</name>
</gene>
<evidence type="ECO:0000259" key="1">
    <source>
        <dbReference type="Pfam" id="PF00248"/>
    </source>
</evidence>
<dbReference type="PANTHER" id="PTHR43364:SF1">
    <property type="entry name" value="OXIDOREDUCTASE YDHF"/>
    <property type="match status" value="1"/>
</dbReference>
<dbReference type="AlphaFoldDB" id="A0A841C6B7"/>
<dbReference type="Proteomes" id="UP000562464">
    <property type="component" value="Unassembled WGS sequence"/>
</dbReference>
<dbReference type="InterPro" id="IPR020471">
    <property type="entry name" value="AKR"/>
</dbReference>
<dbReference type="InterPro" id="IPR050523">
    <property type="entry name" value="AKR_Detox_Biosynth"/>
</dbReference>
<comment type="caution">
    <text evidence="2">The sequence shown here is derived from an EMBL/GenBank/DDBJ whole genome shotgun (WGS) entry which is preliminary data.</text>
</comment>
<protein>
    <submittedName>
        <fullName evidence="2">Putative oxidoreductase</fullName>
    </submittedName>
</protein>
<dbReference type="PRINTS" id="PR00069">
    <property type="entry name" value="ALDKETRDTASE"/>
</dbReference>
<dbReference type="Gene3D" id="3.20.20.100">
    <property type="entry name" value="NADP-dependent oxidoreductase domain"/>
    <property type="match status" value="1"/>
</dbReference>
<dbReference type="PANTHER" id="PTHR43364">
    <property type="entry name" value="NADH-SPECIFIC METHYLGLYOXAL REDUCTASE-RELATED"/>
    <property type="match status" value="1"/>
</dbReference>
<dbReference type="GO" id="GO:0016491">
    <property type="term" value="F:oxidoreductase activity"/>
    <property type="evidence" value="ECO:0007669"/>
    <property type="project" value="InterPro"/>
</dbReference>
<sequence length="304" mass="34099">MKRIQIGEMSASQVVLGIMNFTEPDKDTVRALEVAAEGGINFFDNADIYGGGECEKIFADSFGKSTLKRENVYIQSKVGIVPGKEFNFTKEHIIEATEGSMKRLKVDYLDSLLLHRPDTLMEPEEVNYAFEELKKAGKVRYFGVSNQNSGQIELLKTAVKVPLLMNQLQFSLTNTGMIDSGFHVNMADARSIDHDGGILEYSRAHKMTIQAWSPFRYGLFEGFFVGNREKFPDLNDKLEELAEKYGVTPDGIAIAWINRHPANMQTIIGTVNPTRIKSVTDASDVILTHQEWYDLYLSAGNDLP</sequence>
<proteinExistence type="predicted"/>
<reference evidence="2 3" key="1">
    <citation type="submission" date="2020-08" db="EMBL/GenBank/DDBJ databases">
        <title>Genomic Encyclopedia of Type Strains, Phase IV (KMG-IV): sequencing the most valuable type-strain genomes for metagenomic binning, comparative biology and taxonomic classification.</title>
        <authorList>
            <person name="Goeker M."/>
        </authorList>
    </citation>
    <scope>NUCLEOTIDE SEQUENCE [LARGE SCALE GENOMIC DNA]</scope>
    <source>
        <strain evidence="2 3">DSM 14925</strain>
    </source>
</reference>
<dbReference type="SUPFAM" id="SSF51430">
    <property type="entry name" value="NAD(P)-linked oxidoreductase"/>
    <property type="match status" value="1"/>
</dbReference>
<dbReference type="RefSeq" id="WP_183539319.1">
    <property type="nucleotide sequence ID" value="NZ_JACHHV010000008.1"/>
</dbReference>